<dbReference type="GO" id="GO:0110051">
    <property type="term" value="P:metabolite repair"/>
    <property type="evidence" value="ECO:0007669"/>
    <property type="project" value="TreeGrafter"/>
</dbReference>
<dbReference type="GO" id="GO:0052855">
    <property type="term" value="F:ADP-dependent NAD(P)H-hydrate dehydratase activity"/>
    <property type="evidence" value="ECO:0007669"/>
    <property type="project" value="UniProtKB-UniRule"/>
</dbReference>
<keyword evidence="2 6" id="KW-0067">ATP-binding</keyword>
<gene>
    <name evidence="6 8" type="primary">nnrD</name>
    <name evidence="8" type="ORF">MalAC0309_1898</name>
</gene>
<dbReference type="EC" id="4.2.1.136" evidence="6"/>
<dbReference type="OrthoDB" id="9806925at2"/>
<comment type="function">
    <text evidence="6">Catalyzes the dehydration of the S-form of NAD(P)HX at the expense of ADP, which is converted to AMP. Together with NAD(P)HX epimerase, which catalyzes the epimerization of the S- and R-forms, the enzyme allows the repair of both epimers of NAD(P)HX, a damaged form of NAD(P)H that is a result of enzymatic or heat-dependent hydration.</text>
</comment>
<feature type="binding site" evidence="6">
    <location>
        <position position="211"/>
    </location>
    <ligand>
        <name>(6S)-NADPHX</name>
        <dbReference type="ChEBI" id="CHEBI:64076"/>
    </ligand>
</feature>
<evidence type="ECO:0000256" key="2">
    <source>
        <dbReference type="ARBA" id="ARBA00022840"/>
    </source>
</evidence>
<keyword evidence="1 6" id="KW-0547">Nucleotide-binding</keyword>
<dbReference type="AlphaFoldDB" id="A0A0U5BAG4"/>
<evidence type="ECO:0000256" key="1">
    <source>
        <dbReference type="ARBA" id="ARBA00022741"/>
    </source>
</evidence>
<keyword evidence="3 6" id="KW-0521">NADP</keyword>
<comment type="similarity">
    <text evidence="6">Belongs to the NnrD/CARKD family.</text>
</comment>
<dbReference type="Pfam" id="PF01256">
    <property type="entry name" value="Carb_kinase"/>
    <property type="match status" value="1"/>
</dbReference>
<comment type="catalytic activity">
    <reaction evidence="6">
        <text>(6S)-NADHX + ADP = AMP + phosphate + NADH + H(+)</text>
        <dbReference type="Rhea" id="RHEA:32223"/>
        <dbReference type="ChEBI" id="CHEBI:15378"/>
        <dbReference type="ChEBI" id="CHEBI:43474"/>
        <dbReference type="ChEBI" id="CHEBI:57945"/>
        <dbReference type="ChEBI" id="CHEBI:64074"/>
        <dbReference type="ChEBI" id="CHEBI:456215"/>
        <dbReference type="ChEBI" id="CHEBI:456216"/>
        <dbReference type="EC" id="4.2.1.136"/>
    </reaction>
</comment>
<feature type="binding site" evidence="6">
    <location>
        <begin position="181"/>
        <end position="185"/>
    </location>
    <ligand>
        <name>AMP</name>
        <dbReference type="ChEBI" id="CHEBI:456215"/>
    </ligand>
</feature>
<evidence type="ECO:0000256" key="6">
    <source>
        <dbReference type="HAMAP-Rule" id="MF_01965"/>
    </source>
</evidence>
<keyword evidence="5 6" id="KW-0456">Lyase</keyword>
<comment type="catalytic activity">
    <reaction evidence="6">
        <text>(6S)-NADPHX + ADP = AMP + phosphate + NADPH + H(+)</text>
        <dbReference type="Rhea" id="RHEA:32235"/>
        <dbReference type="ChEBI" id="CHEBI:15378"/>
        <dbReference type="ChEBI" id="CHEBI:43474"/>
        <dbReference type="ChEBI" id="CHEBI:57783"/>
        <dbReference type="ChEBI" id="CHEBI:64076"/>
        <dbReference type="ChEBI" id="CHEBI:456215"/>
        <dbReference type="ChEBI" id="CHEBI:456216"/>
        <dbReference type="EC" id="4.2.1.136"/>
    </reaction>
</comment>
<feature type="binding site" evidence="6">
    <location>
        <position position="44"/>
    </location>
    <ligand>
        <name>(6S)-NADPHX</name>
        <dbReference type="ChEBI" id="CHEBI:64076"/>
    </ligand>
</feature>
<name>A0A0U5BAG4_9MICO</name>
<dbReference type="PROSITE" id="PS51383">
    <property type="entry name" value="YJEF_C_3"/>
    <property type="match status" value="1"/>
</dbReference>
<evidence type="ECO:0000313" key="9">
    <source>
        <dbReference type="Proteomes" id="UP000218965"/>
    </source>
</evidence>
<dbReference type="NCBIfam" id="TIGR00196">
    <property type="entry name" value="yjeF_cterm"/>
    <property type="match status" value="1"/>
</dbReference>
<proteinExistence type="inferred from homology"/>
<evidence type="ECO:0000256" key="5">
    <source>
        <dbReference type="ARBA" id="ARBA00023239"/>
    </source>
</evidence>
<reference evidence="8 9" key="2">
    <citation type="submission" date="2016-01" db="EMBL/GenBank/DDBJ databases">
        <title>Microcella alkaliphila JAM AC0309 whole genome shotgun sequence.</title>
        <authorList>
            <person name="Kurata A."/>
            <person name="Hirose Y."/>
            <person name="Kishimoto N."/>
            <person name="Kobayashi T."/>
        </authorList>
    </citation>
    <scope>NUCLEOTIDE SEQUENCE [LARGE SCALE GENOMIC DNA]</scope>
    <source>
        <strain evidence="8 9">JAM AC0309</strain>
    </source>
</reference>
<feature type="binding site" evidence="6">
    <location>
        <position position="210"/>
    </location>
    <ligand>
        <name>AMP</name>
        <dbReference type="ChEBI" id="CHEBI:456215"/>
    </ligand>
</feature>
<evidence type="ECO:0000256" key="4">
    <source>
        <dbReference type="ARBA" id="ARBA00023027"/>
    </source>
</evidence>
<dbReference type="GO" id="GO:0052856">
    <property type="term" value="F:NAD(P)HX epimerase activity"/>
    <property type="evidence" value="ECO:0007669"/>
    <property type="project" value="TreeGrafter"/>
</dbReference>
<feature type="binding site" evidence="6">
    <location>
        <position position="94"/>
    </location>
    <ligand>
        <name>(6S)-NADPHX</name>
        <dbReference type="ChEBI" id="CHEBI:64076"/>
    </ligand>
</feature>
<dbReference type="InterPro" id="IPR029056">
    <property type="entry name" value="Ribokinase-like"/>
</dbReference>
<dbReference type="GO" id="GO:0005524">
    <property type="term" value="F:ATP binding"/>
    <property type="evidence" value="ECO:0007669"/>
    <property type="project" value="UniProtKB-KW"/>
</dbReference>
<dbReference type="Gene3D" id="3.40.1190.20">
    <property type="match status" value="1"/>
</dbReference>
<evidence type="ECO:0000313" key="8">
    <source>
        <dbReference type="EMBL" id="BAU32745.1"/>
    </source>
</evidence>
<keyword evidence="4 6" id="KW-0520">NAD</keyword>
<comment type="cofactor">
    <cofactor evidence="6">
        <name>Mg(2+)</name>
        <dbReference type="ChEBI" id="CHEBI:18420"/>
    </cofactor>
</comment>
<dbReference type="EMBL" id="AP017315">
    <property type="protein sequence ID" value="BAU32745.1"/>
    <property type="molecule type" value="Genomic_DNA"/>
</dbReference>
<dbReference type="SUPFAM" id="SSF53613">
    <property type="entry name" value="Ribokinase-like"/>
    <property type="match status" value="1"/>
</dbReference>
<dbReference type="KEGG" id="malk:MalAC0309_1898"/>
<evidence type="ECO:0000259" key="7">
    <source>
        <dbReference type="PROSITE" id="PS51383"/>
    </source>
</evidence>
<reference evidence="9" key="1">
    <citation type="submission" date="2015-12" db="EMBL/GenBank/DDBJ databases">
        <authorList>
            <person name="Shamseldin A."/>
            <person name="Moawad H."/>
            <person name="Abd El-Rahim W.M."/>
            <person name="Sadowsky M.J."/>
        </authorList>
    </citation>
    <scope>NUCLEOTIDE SEQUENCE [LARGE SCALE GENOMIC DNA]</scope>
    <source>
        <strain evidence="9">JAM AC0309</strain>
    </source>
</reference>
<feature type="binding site" evidence="6">
    <location>
        <position position="144"/>
    </location>
    <ligand>
        <name>(6S)-NADPHX</name>
        <dbReference type="ChEBI" id="CHEBI:64076"/>
    </ligand>
</feature>
<dbReference type="HAMAP" id="MF_01965">
    <property type="entry name" value="NADHX_dehydratase"/>
    <property type="match status" value="1"/>
</dbReference>
<dbReference type="CDD" id="cd01171">
    <property type="entry name" value="YXKO-related"/>
    <property type="match status" value="1"/>
</dbReference>
<dbReference type="RefSeq" id="WP_096422145.1">
    <property type="nucleotide sequence ID" value="NZ_AP017315.1"/>
</dbReference>
<dbReference type="Proteomes" id="UP000218965">
    <property type="component" value="Chromosome"/>
</dbReference>
<evidence type="ECO:0000256" key="3">
    <source>
        <dbReference type="ARBA" id="ARBA00022857"/>
    </source>
</evidence>
<accession>A0A0U5BAG4</accession>
<dbReference type="PANTHER" id="PTHR12592">
    <property type="entry name" value="ATP-DEPENDENT (S)-NAD(P)H-HYDRATE DEHYDRATASE FAMILY MEMBER"/>
    <property type="match status" value="1"/>
</dbReference>
<dbReference type="GO" id="GO:0046496">
    <property type="term" value="P:nicotinamide nucleotide metabolic process"/>
    <property type="evidence" value="ECO:0007669"/>
    <property type="project" value="UniProtKB-UniRule"/>
</dbReference>
<sequence length="288" mass="29120">MSGEAGAFGVSDAATCIRVPKDSDDKYARGVLGVVAGSDRYPGAAVLAVEAALRAGLGMVRYLGPRRAADLVLARRPEAVTASGRVQAWLIGSGLDDSGETDPLADDRVSVALEAGAPLVLDAGALPLARDPRARSVPRVLTPHAGELARLTGVERATVAADPERAARDAAVTLDAVVLLKGATTRIATPDGRMLVVAEATPWLATAGAGDALAGILGALVATHARDLALSEIARGADHDRLAELAAAAAVVHGRAARRASAGGPLTILDLCAAVPAVIRGLLDGSER</sequence>
<dbReference type="InterPro" id="IPR000631">
    <property type="entry name" value="CARKD"/>
</dbReference>
<organism evidence="8 9">
    <name type="scientific">Microcella alkaliphila</name>
    <dbReference type="NCBI Taxonomy" id="279828"/>
    <lineage>
        <taxon>Bacteria</taxon>
        <taxon>Bacillati</taxon>
        <taxon>Actinomycetota</taxon>
        <taxon>Actinomycetes</taxon>
        <taxon>Micrococcales</taxon>
        <taxon>Microbacteriaceae</taxon>
        <taxon>Microcella</taxon>
    </lineage>
</organism>
<comment type="subunit">
    <text evidence="6">Homotetramer.</text>
</comment>
<dbReference type="PANTHER" id="PTHR12592:SF0">
    <property type="entry name" value="ATP-DEPENDENT (S)-NAD(P)H-HYDRATE DEHYDRATASE"/>
    <property type="match status" value="1"/>
</dbReference>
<feature type="domain" description="YjeF C-terminal" evidence="7">
    <location>
        <begin position="9"/>
        <end position="282"/>
    </location>
</feature>
<protein>
    <recommendedName>
        <fullName evidence="6">ADP-dependent (S)-NAD(P)H-hydrate dehydratase</fullName>
        <ecNumber evidence="6">4.2.1.136</ecNumber>
    </recommendedName>
    <alternativeName>
        <fullName evidence="6">ADP-dependent NAD(P)HX dehydratase</fullName>
    </alternativeName>
</protein>